<proteinExistence type="predicted"/>
<dbReference type="SUPFAM" id="SSF52833">
    <property type="entry name" value="Thioredoxin-like"/>
    <property type="match status" value="1"/>
</dbReference>
<dbReference type="InterPro" id="IPR036249">
    <property type="entry name" value="Thioredoxin-like_sf"/>
</dbReference>
<dbReference type="InterPro" id="IPR012341">
    <property type="entry name" value="6hp_glycosidase-like_sf"/>
</dbReference>
<evidence type="ECO:0000259" key="1">
    <source>
        <dbReference type="Pfam" id="PF03190"/>
    </source>
</evidence>
<dbReference type="InterPro" id="IPR024705">
    <property type="entry name" value="Ssp411"/>
</dbReference>
<feature type="domain" description="Spermatogenesis-associated protein 20-like TRX" evidence="1">
    <location>
        <begin position="7"/>
        <end position="166"/>
    </location>
</feature>
<dbReference type="SUPFAM" id="SSF48208">
    <property type="entry name" value="Six-hairpin glycosidases"/>
    <property type="match status" value="1"/>
</dbReference>
<dbReference type="PIRSF" id="PIRSF006402">
    <property type="entry name" value="UCP006402_thioredoxin"/>
    <property type="match status" value="1"/>
</dbReference>
<dbReference type="Proteomes" id="UP001596107">
    <property type="component" value="Unassembled WGS sequence"/>
</dbReference>
<dbReference type="PANTHER" id="PTHR42899">
    <property type="entry name" value="SPERMATOGENESIS-ASSOCIATED PROTEIN 20"/>
    <property type="match status" value="1"/>
</dbReference>
<protein>
    <submittedName>
        <fullName evidence="2">Thioredoxin domain-containing protein</fullName>
    </submittedName>
</protein>
<dbReference type="InterPro" id="IPR008928">
    <property type="entry name" value="6-hairpin_glycosidase_sf"/>
</dbReference>
<dbReference type="Pfam" id="PF03190">
    <property type="entry name" value="Thioredox_DsbH"/>
    <property type="match status" value="1"/>
</dbReference>
<evidence type="ECO:0000313" key="3">
    <source>
        <dbReference type="Proteomes" id="UP001596107"/>
    </source>
</evidence>
<organism evidence="2 3">
    <name type="scientific">Nitratireductor kimnyeongensis</name>
    <dbReference type="NCBI Taxonomy" id="430679"/>
    <lineage>
        <taxon>Bacteria</taxon>
        <taxon>Pseudomonadati</taxon>
        <taxon>Pseudomonadota</taxon>
        <taxon>Alphaproteobacteria</taxon>
        <taxon>Hyphomicrobiales</taxon>
        <taxon>Phyllobacteriaceae</taxon>
        <taxon>Nitratireductor</taxon>
    </lineage>
</organism>
<evidence type="ECO:0000313" key="2">
    <source>
        <dbReference type="EMBL" id="MFC5586713.1"/>
    </source>
</evidence>
<dbReference type="EMBL" id="JBHSNB010000004">
    <property type="protein sequence ID" value="MFC5586713.1"/>
    <property type="molecule type" value="Genomic_DNA"/>
</dbReference>
<sequence length="671" mass="74664">MPLPAKNLLGNETSPYLLQHQDNPVHWRPWSSDALREAREFGKPILLSVGYAACHWCHVMAHESFDNPQIADAMNRYFVNIKVDREERPEIDQIYMASLSAIGEQGGWPLTMFLDSEAQPFWGGTYFPPKQAYGRPGFLQVLEAVNEAWQNKRHELLKSAGALSAHVKMQLSANPGEAPSPLSALQSLATNIHAMIDRDLGGLRGAPKFPNAPFMRVLWLSGDSDHKSAVIDSLSAMLSGGIYDHVGGGLARYSTDDKWLIPHFEKMLYDNAQLLRLLCWVYTDTQNELFRIRIEETVAWLLREMRVEGGAFASSLDADTEGVEGKTYLWTEAQIRDALGTQADSFFQTFSLSKPDQWEGDPILHRRSHPSYLGEEREALLRSMLDELLATRLARAQPGRDDKVLLDWNGLAISALADAARLLDRPDWLRAARDAFRFACESMKDGRLPHSIRETRSVFPGLSSDYACMISAAASLFQSTSDQTFLDQAQEWADQLRTWYLDESGTGHYLTASDAKDVPIRIRGDIDEAIPSATSQVIDALLALSVLSPEPTNSHLSDLVQSALGRTTNQAYGQAGIIYASALAAAHKLLIMVEPGRQDVFVPVANRNLDPSRFDIVVGEKRTRKLPDGMSINPNERAAYLCMGQTCLPAIYTPEELEAALRRTQPVGPAW</sequence>
<dbReference type="Gene3D" id="3.40.30.10">
    <property type="entry name" value="Glutaredoxin"/>
    <property type="match status" value="1"/>
</dbReference>
<reference evidence="3" key="1">
    <citation type="journal article" date="2019" name="Int. J. Syst. Evol. Microbiol.">
        <title>The Global Catalogue of Microorganisms (GCM) 10K type strain sequencing project: providing services to taxonomists for standard genome sequencing and annotation.</title>
        <authorList>
            <consortium name="The Broad Institute Genomics Platform"/>
            <consortium name="The Broad Institute Genome Sequencing Center for Infectious Disease"/>
            <person name="Wu L."/>
            <person name="Ma J."/>
        </authorList>
    </citation>
    <scope>NUCLEOTIDE SEQUENCE [LARGE SCALE GENOMIC DNA]</scope>
    <source>
        <strain evidence="3">JCM 3366</strain>
    </source>
</reference>
<gene>
    <name evidence="2" type="ORF">ACFPOD_16485</name>
</gene>
<dbReference type="RefSeq" id="WP_223022203.1">
    <property type="nucleotide sequence ID" value="NZ_CP078143.1"/>
</dbReference>
<dbReference type="Gene3D" id="1.50.10.10">
    <property type="match status" value="1"/>
</dbReference>
<name>A0ABW0TC19_9HYPH</name>
<comment type="caution">
    <text evidence="2">The sequence shown here is derived from an EMBL/GenBank/DDBJ whole genome shotgun (WGS) entry which is preliminary data.</text>
</comment>
<accession>A0ABW0TC19</accession>
<dbReference type="PANTHER" id="PTHR42899:SF1">
    <property type="entry name" value="SPERMATOGENESIS-ASSOCIATED PROTEIN 20"/>
    <property type="match status" value="1"/>
</dbReference>
<dbReference type="InterPro" id="IPR004879">
    <property type="entry name" value="Ssp411-like_TRX"/>
</dbReference>
<keyword evidence="3" id="KW-1185">Reference proteome</keyword>
<dbReference type="CDD" id="cd02955">
    <property type="entry name" value="SSP411"/>
    <property type="match status" value="1"/>
</dbReference>